<dbReference type="GO" id="GO:0000981">
    <property type="term" value="F:DNA-binding transcription factor activity, RNA polymerase II-specific"/>
    <property type="evidence" value="ECO:0007669"/>
    <property type="project" value="TreeGrafter"/>
</dbReference>
<dbReference type="Pfam" id="PF03826">
    <property type="entry name" value="OAR"/>
    <property type="match status" value="1"/>
</dbReference>
<dbReference type="GO" id="GO:0005634">
    <property type="term" value="C:nucleus"/>
    <property type="evidence" value="ECO:0007669"/>
    <property type="project" value="UniProtKB-SubCell"/>
</dbReference>
<reference evidence="11" key="1">
    <citation type="journal article" date="2006" name="Gene Expr. Patterns">
        <title>Capitella sp. I homeobrain-like, the first lophotrochozoan member of a novel paired-like homeobox gene family.</title>
        <authorList>
            <person name="Frobius A.C."/>
            <person name="Seaver E.C."/>
        </authorList>
    </citation>
    <scope>NUCLEOTIDE SEQUENCE</scope>
</reference>
<feature type="domain" description="OAR" evidence="10">
    <location>
        <begin position="324"/>
        <end position="337"/>
    </location>
</feature>
<dbReference type="GO" id="GO:0000977">
    <property type="term" value="F:RNA polymerase II transcription regulatory region sequence-specific DNA binding"/>
    <property type="evidence" value="ECO:0007669"/>
    <property type="project" value="TreeGrafter"/>
</dbReference>
<feature type="region of interest" description="Disordered" evidence="8">
    <location>
        <begin position="1"/>
        <end position="128"/>
    </location>
</feature>
<keyword evidence="3 6" id="KW-0238">DNA-binding</keyword>
<keyword evidence="2" id="KW-0217">Developmental protein</keyword>
<evidence type="ECO:0000259" key="10">
    <source>
        <dbReference type="PROSITE" id="PS50803"/>
    </source>
</evidence>
<dbReference type="SUPFAM" id="SSF46689">
    <property type="entry name" value="Homeodomain-like"/>
    <property type="match status" value="1"/>
</dbReference>
<proteinExistence type="evidence at transcript level"/>
<feature type="compositionally biased region" description="Polar residues" evidence="8">
    <location>
        <begin position="19"/>
        <end position="41"/>
    </location>
</feature>
<keyword evidence="4 6" id="KW-0371">Homeobox</keyword>
<evidence type="ECO:0000256" key="2">
    <source>
        <dbReference type="ARBA" id="ARBA00022473"/>
    </source>
</evidence>
<dbReference type="Gene3D" id="1.10.10.60">
    <property type="entry name" value="Homeodomain-like"/>
    <property type="match status" value="1"/>
</dbReference>
<dbReference type="PANTHER" id="PTHR24329">
    <property type="entry name" value="HOMEOBOX PROTEIN ARISTALESS"/>
    <property type="match status" value="1"/>
</dbReference>
<evidence type="ECO:0000256" key="1">
    <source>
        <dbReference type="ARBA" id="ARBA00004123"/>
    </source>
</evidence>
<feature type="compositionally biased region" description="Low complexity" evidence="8">
    <location>
        <begin position="80"/>
        <end position="89"/>
    </location>
</feature>
<name>Q09VU4_CAPTE</name>
<evidence type="ECO:0000256" key="6">
    <source>
        <dbReference type="PROSITE-ProRule" id="PRU00108"/>
    </source>
</evidence>
<evidence type="ECO:0000256" key="8">
    <source>
        <dbReference type="SAM" id="MobiDB-lite"/>
    </source>
</evidence>
<evidence type="ECO:0000256" key="4">
    <source>
        <dbReference type="ARBA" id="ARBA00023155"/>
    </source>
</evidence>
<dbReference type="InterPro" id="IPR001356">
    <property type="entry name" value="HD"/>
</dbReference>
<dbReference type="CDD" id="cd00086">
    <property type="entry name" value="homeodomain"/>
    <property type="match status" value="1"/>
</dbReference>
<dbReference type="PANTHER" id="PTHR24329:SF543">
    <property type="entry name" value="FI01017P-RELATED"/>
    <property type="match status" value="1"/>
</dbReference>
<evidence type="ECO:0000259" key="9">
    <source>
        <dbReference type="PROSITE" id="PS50071"/>
    </source>
</evidence>
<sequence length="355" mass="39036">MENQMGRMQGESRSPIVIQPSSVDPDTNSPKQGNKNKSYSIESLLGDVVRKNGAGDWSECRSTPGCFDQSRNPFLPQDESPLQSNTLPNNSPPSSPRRTESPGAEALSSPGDDIMLPGDNDEDRPRKIRRSRTTFTTYQLHQLERAFEKTQYPDVFTREELALRLDHSEARVQVWFQNRRAKWRKREKMLGRESPTFLGPDRPTDIPSLLGPVSLPIPTGPDPLLAARMQACFNPMVALQQGGLPGLAALHMHQKASFPNGFLPTSSTGYLFNSHGSPLAAAAPFMAAAAAAGQGFSTNPLFNLVNQRSRMNAEMQDSIDLRKSSIEELRLRAKEHSGGRDSVLSNGSPSPEVKS</sequence>
<feature type="region of interest" description="Disordered" evidence="8">
    <location>
        <begin position="332"/>
        <end position="355"/>
    </location>
</feature>
<gene>
    <name evidence="11" type="primary">EBX</name>
</gene>
<evidence type="ECO:0000313" key="11">
    <source>
        <dbReference type="EMBL" id="ABC58683.1"/>
    </source>
</evidence>
<feature type="DNA-binding region" description="Homeobox" evidence="6">
    <location>
        <begin position="128"/>
        <end position="187"/>
    </location>
</feature>
<feature type="domain" description="Homeobox" evidence="9">
    <location>
        <begin position="126"/>
        <end position="186"/>
    </location>
</feature>
<dbReference type="EMBL" id="DQ333220">
    <property type="protein sequence ID" value="ABC58683.1"/>
    <property type="molecule type" value="mRNA"/>
</dbReference>
<keyword evidence="5 6" id="KW-0539">Nucleus</keyword>
<comment type="subcellular location">
    <subcellularLocation>
        <location evidence="1 6 7">Nucleus</location>
    </subcellularLocation>
</comment>
<organism evidence="11">
    <name type="scientific">Capitella teleta</name>
    <name type="common">Polychaete worm</name>
    <dbReference type="NCBI Taxonomy" id="283909"/>
    <lineage>
        <taxon>Eukaryota</taxon>
        <taxon>Metazoa</taxon>
        <taxon>Spiralia</taxon>
        <taxon>Lophotrochozoa</taxon>
        <taxon>Annelida</taxon>
        <taxon>Polychaeta</taxon>
        <taxon>Sedentaria</taxon>
        <taxon>Scolecida</taxon>
        <taxon>Capitellidae</taxon>
        <taxon>Capitella</taxon>
    </lineage>
</organism>
<dbReference type="AlphaFoldDB" id="Q09VU4"/>
<dbReference type="InterPro" id="IPR050649">
    <property type="entry name" value="Paired_Homeobox_TFs"/>
</dbReference>
<protein>
    <submittedName>
        <fullName evidence="11">EBX transcription factor</fullName>
    </submittedName>
</protein>
<dbReference type="SMART" id="SM00389">
    <property type="entry name" value="HOX"/>
    <property type="match status" value="1"/>
</dbReference>
<accession>Q09VU4</accession>
<evidence type="ECO:0000256" key="7">
    <source>
        <dbReference type="RuleBase" id="RU000682"/>
    </source>
</evidence>
<dbReference type="FunFam" id="1.10.10.60:FF:000102">
    <property type="entry name" value="Aristaless related homeobox"/>
    <property type="match status" value="1"/>
</dbReference>
<dbReference type="InterPro" id="IPR009057">
    <property type="entry name" value="Homeodomain-like_sf"/>
</dbReference>
<evidence type="ECO:0000256" key="3">
    <source>
        <dbReference type="ARBA" id="ARBA00023125"/>
    </source>
</evidence>
<dbReference type="PROSITE" id="PS50803">
    <property type="entry name" value="OAR"/>
    <property type="match status" value="1"/>
</dbReference>
<dbReference type="Pfam" id="PF00046">
    <property type="entry name" value="Homeodomain"/>
    <property type="match status" value="1"/>
</dbReference>
<evidence type="ECO:0000256" key="5">
    <source>
        <dbReference type="ARBA" id="ARBA00023242"/>
    </source>
</evidence>
<dbReference type="InterPro" id="IPR003654">
    <property type="entry name" value="OAR_dom"/>
</dbReference>
<dbReference type="PROSITE" id="PS50071">
    <property type="entry name" value="HOMEOBOX_2"/>
    <property type="match status" value="1"/>
</dbReference>